<comment type="similarity">
    <text evidence="1">Belongs to the PrpD family.</text>
</comment>
<accession>A0ABW0G9E0</accession>
<dbReference type="InterPro" id="IPR045337">
    <property type="entry name" value="MmgE_PrpD_C"/>
</dbReference>
<proteinExistence type="inferred from homology"/>
<dbReference type="InterPro" id="IPR042183">
    <property type="entry name" value="MmgE/PrpD_sf_1"/>
</dbReference>
<evidence type="ECO:0000259" key="2">
    <source>
        <dbReference type="Pfam" id="PF03972"/>
    </source>
</evidence>
<dbReference type="SUPFAM" id="SSF103378">
    <property type="entry name" value="2-methylcitrate dehydratase PrpD"/>
    <property type="match status" value="1"/>
</dbReference>
<evidence type="ECO:0000313" key="4">
    <source>
        <dbReference type="EMBL" id="MFC5357670.1"/>
    </source>
</evidence>
<organism evidence="4 5">
    <name type="scientific">Azospirillum himalayense</name>
    <dbReference type="NCBI Taxonomy" id="654847"/>
    <lineage>
        <taxon>Bacteria</taxon>
        <taxon>Pseudomonadati</taxon>
        <taxon>Pseudomonadota</taxon>
        <taxon>Alphaproteobacteria</taxon>
        <taxon>Rhodospirillales</taxon>
        <taxon>Azospirillaceae</taxon>
        <taxon>Azospirillum</taxon>
    </lineage>
</organism>
<dbReference type="Pfam" id="PF03972">
    <property type="entry name" value="MmgE_PrpD_N"/>
    <property type="match status" value="1"/>
</dbReference>
<feature type="domain" description="MmgE/PrpD N-terminal" evidence="2">
    <location>
        <begin position="12"/>
        <end position="254"/>
    </location>
</feature>
<dbReference type="RefSeq" id="WP_376997317.1">
    <property type="nucleotide sequence ID" value="NZ_JBHSLC010000049.1"/>
</dbReference>
<dbReference type="Pfam" id="PF19305">
    <property type="entry name" value="MmgE_PrpD_C"/>
    <property type="match status" value="1"/>
</dbReference>
<dbReference type="InterPro" id="IPR042188">
    <property type="entry name" value="MmgE/PrpD_sf_2"/>
</dbReference>
<keyword evidence="5" id="KW-1185">Reference proteome</keyword>
<dbReference type="Gene3D" id="1.10.4100.10">
    <property type="entry name" value="2-methylcitrate dehydratase PrpD"/>
    <property type="match status" value="1"/>
</dbReference>
<sequence length="473" mass="49545">MTNHTASPAIGEAIASALAGLAYDRLPPDVVRTVKLFTLDTLGVIAGAAKAPGMAELLSALTAWEGEGTATLLLDGRRANPATAALANGAAAHSLDFDDQHDPARVHVFCVVLPAVLAAVEAEASAGRRPTGREMITAVAVGVELFCRLGLACYNSLGKGWHPTTALGTIAAAAAASKIFGLNAGKTLHAMGLAFVQLSGTTQFIADGALAKRVGPGFAARSGVLAAHLARHGLTGPHRFLEGDAGLFKLYERGEVTPEILSEGLGRSWRVRDLSMKPYPCCRCVHTTIQLALDARAQGIAGTDIRRATIELGEVNRKIVGVRFDGAHPNPVVHAQFNAAYGFAAALTDGTVDIATYTPARIRSGDLAFASRLETIAAPDIEPTAIAPARVRLELVDGRAVTLERWAMKGAPDDPMTDEEVFAKFRACVDWGFAADPEAVDGLLRSVMHLDEVADAGDVVRRFLACRAGAPVA</sequence>
<evidence type="ECO:0000259" key="3">
    <source>
        <dbReference type="Pfam" id="PF19305"/>
    </source>
</evidence>
<comment type="caution">
    <text evidence="4">The sequence shown here is derived from an EMBL/GenBank/DDBJ whole genome shotgun (WGS) entry which is preliminary data.</text>
</comment>
<dbReference type="PANTHER" id="PTHR16943:SF8">
    <property type="entry name" value="2-METHYLCITRATE DEHYDRATASE"/>
    <property type="match status" value="1"/>
</dbReference>
<evidence type="ECO:0000313" key="5">
    <source>
        <dbReference type="Proteomes" id="UP001596166"/>
    </source>
</evidence>
<dbReference type="EMBL" id="JBHSLC010000049">
    <property type="protein sequence ID" value="MFC5357670.1"/>
    <property type="molecule type" value="Genomic_DNA"/>
</dbReference>
<feature type="domain" description="MmgE/PrpD C-terminal" evidence="3">
    <location>
        <begin position="279"/>
        <end position="445"/>
    </location>
</feature>
<dbReference type="InterPro" id="IPR036148">
    <property type="entry name" value="MmgE/PrpD_sf"/>
</dbReference>
<protein>
    <submittedName>
        <fullName evidence="4">MmgE/PrpD family protein</fullName>
    </submittedName>
</protein>
<dbReference type="Proteomes" id="UP001596166">
    <property type="component" value="Unassembled WGS sequence"/>
</dbReference>
<reference evidence="5" key="1">
    <citation type="journal article" date="2019" name="Int. J. Syst. Evol. Microbiol.">
        <title>The Global Catalogue of Microorganisms (GCM) 10K type strain sequencing project: providing services to taxonomists for standard genome sequencing and annotation.</title>
        <authorList>
            <consortium name="The Broad Institute Genomics Platform"/>
            <consortium name="The Broad Institute Genome Sequencing Center for Infectious Disease"/>
            <person name="Wu L."/>
            <person name="Ma J."/>
        </authorList>
    </citation>
    <scope>NUCLEOTIDE SEQUENCE [LARGE SCALE GENOMIC DNA]</scope>
    <source>
        <strain evidence="5">CCUG 58760</strain>
    </source>
</reference>
<dbReference type="InterPro" id="IPR045336">
    <property type="entry name" value="MmgE_PrpD_N"/>
</dbReference>
<dbReference type="PANTHER" id="PTHR16943">
    <property type="entry name" value="2-METHYLCITRATE DEHYDRATASE-RELATED"/>
    <property type="match status" value="1"/>
</dbReference>
<dbReference type="InterPro" id="IPR005656">
    <property type="entry name" value="MmgE_PrpD"/>
</dbReference>
<dbReference type="Gene3D" id="3.30.1330.120">
    <property type="entry name" value="2-methylcitrate dehydratase PrpD"/>
    <property type="match status" value="1"/>
</dbReference>
<name>A0ABW0G9E0_9PROT</name>
<gene>
    <name evidence="4" type="ORF">ACFPMG_21915</name>
</gene>
<evidence type="ECO:0000256" key="1">
    <source>
        <dbReference type="ARBA" id="ARBA00006174"/>
    </source>
</evidence>